<name>A0A150FR57_CLOPD</name>
<evidence type="ECO:0000313" key="7">
    <source>
        <dbReference type="EMBL" id="KXZ40107.1"/>
    </source>
</evidence>
<gene>
    <name evidence="7" type="ORF">JWYL7_1182</name>
    <name evidence="8" type="ORF">SAMN05661008_01312</name>
</gene>
<dbReference type="PATRIC" id="fig|1121328.3.peg.1191"/>
<feature type="transmembrane region" description="Helical" evidence="5">
    <location>
        <begin position="193"/>
        <end position="217"/>
    </location>
</feature>
<reference evidence="8 10" key="2">
    <citation type="submission" date="2016-11" db="EMBL/GenBank/DDBJ databases">
        <authorList>
            <person name="Varghese N."/>
            <person name="Submissions S."/>
        </authorList>
    </citation>
    <scope>NUCLEOTIDE SEQUENCE [LARGE SCALE GENOMIC DNA]</scope>
    <source>
        <strain evidence="8 10">DSM 7308</strain>
    </source>
</reference>
<protein>
    <submittedName>
        <fullName evidence="8">Cation:H+ antiporter</fullName>
    </submittedName>
    <submittedName>
        <fullName evidence="7">Sodium/calcium exchanger membrane region</fullName>
    </submittedName>
</protein>
<feature type="domain" description="Sodium/calcium exchanger membrane region" evidence="6">
    <location>
        <begin position="12"/>
        <end position="157"/>
    </location>
</feature>
<evidence type="ECO:0000259" key="6">
    <source>
        <dbReference type="Pfam" id="PF01699"/>
    </source>
</evidence>
<comment type="subcellular location">
    <subcellularLocation>
        <location evidence="1">Membrane</location>
        <topology evidence="1">Multi-pass membrane protein</topology>
    </subcellularLocation>
</comment>
<sequence>MFDWIDNYIQAIIILIIMSFIINKAADKLGDALRALAYKLKIPNTVRGAIFDAASSSFPEFSTAMIAVLIYKDFGNIAIPTIAGSGMFNILLIPMLSILAYKGKDRLKAQKNGIYRDMFFYTASILTLCFFTYMGELTVFAGMILVCIYVCYIMVLYIETISYRKKIRGYMFREENDIDDCCQMNHFQIIMTIFITSIIIWISCEAIIKCALVISNIFNIPKFLVSVIILAACTSIPDTLLSVKSARKGDVDGAISNAVGSNIFNICMCLGVPIVASGKNLSISLGQSLVTYEFLLVAMVVTSCIFLKKEGIDKKDGYLMLIVYVIFLVYVTAVAYNLIPMHL</sequence>
<feature type="transmembrane region" description="Helical" evidence="5">
    <location>
        <begin position="139"/>
        <end position="158"/>
    </location>
</feature>
<feature type="domain" description="Sodium/calcium exchanger membrane region" evidence="6">
    <location>
        <begin position="192"/>
        <end position="332"/>
    </location>
</feature>
<dbReference type="InterPro" id="IPR004481">
    <property type="entry name" value="K/Na/Ca-exchanger"/>
</dbReference>
<keyword evidence="4 5" id="KW-0472">Membrane</keyword>
<feature type="transmembrane region" description="Helical" evidence="5">
    <location>
        <begin position="113"/>
        <end position="133"/>
    </location>
</feature>
<dbReference type="STRING" id="1121328.JWYL7_1182"/>
<dbReference type="GO" id="GO:0005886">
    <property type="term" value="C:plasma membrane"/>
    <property type="evidence" value="ECO:0007669"/>
    <property type="project" value="TreeGrafter"/>
</dbReference>
<dbReference type="InterPro" id="IPR004837">
    <property type="entry name" value="NaCa_Exmemb"/>
</dbReference>
<dbReference type="Pfam" id="PF01699">
    <property type="entry name" value="Na_Ca_ex"/>
    <property type="match status" value="2"/>
</dbReference>
<evidence type="ECO:0000256" key="1">
    <source>
        <dbReference type="ARBA" id="ARBA00004141"/>
    </source>
</evidence>
<dbReference type="InterPro" id="IPR044880">
    <property type="entry name" value="NCX_ion-bd_dom_sf"/>
</dbReference>
<evidence type="ECO:0000256" key="4">
    <source>
        <dbReference type="ARBA" id="ARBA00023136"/>
    </source>
</evidence>
<dbReference type="AlphaFoldDB" id="A0A150FR57"/>
<accession>A0A150FR57</accession>
<dbReference type="GO" id="GO:0006874">
    <property type="term" value="P:intracellular calcium ion homeostasis"/>
    <property type="evidence" value="ECO:0007669"/>
    <property type="project" value="TreeGrafter"/>
</dbReference>
<evidence type="ECO:0000313" key="9">
    <source>
        <dbReference type="Proteomes" id="UP000092605"/>
    </source>
</evidence>
<feature type="transmembrane region" description="Helical" evidence="5">
    <location>
        <begin position="223"/>
        <end position="243"/>
    </location>
</feature>
<comment type="caution">
    <text evidence="7">The sequence shown here is derived from an EMBL/GenBank/DDBJ whole genome shotgun (WGS) entry which is preliminary data.</text>
</comment>
<dbReference type="EMBL" id="LSFY01000001">
    <property type="protein sequence ID" value="KXZ40107.1"/>
    <property type="molecule type" value="Genomic_DNA"/>
</dbReference>
<keyword evidence="10" id="KW-1185">Reference proteome</keyword>
<dbReference type="PANTHER" id="PTHR10846">
    <property type="entry name" value="SODIUM/POTASSIUM/CALCIUM EXCHANGER"/>
    <property type="match status" value="1"/>
</dbReference>
<dbReference type="Gene3D" id="1.20.1420.30">
    <property type="entry name" value="NCX, central ion-binding region"/>
    <property type="match status" value="1"/>
</dbReference>
<keyword evidence="3 5" id="KW-1133">Transmembrane helix</keyword>
<feature type="transmembrane region" description="Helical" evidence="5">
    <location>
        <begin position="77"/>
        <end position="101"/>
    </location>
</feature>
<reference evidence="7 9" key="1">
    <citation type="submission" date="2016-02" db="EMBL/GenBank/DDBJ databases">
        <title>Draft genome sequence for Clostridium paradoxum JW-YL-7.</title>
        <authorList>
            <person name="Utturkar S.M."/>
            <person name="Lancaster A."/>
            <person name="Poole F.L."/>
            <person name="Adams M.W."/>
            <person name="Brown S.D."/>
        </authorList>
    </citation>
    <scope>NUCLEOTIDE SEQUENCE [LARGE SCALE GENOMIC DNA]</scope>
    <source>
        <strain evidence="7 9">JW-YL-7</strain>
    </source>
</reference>
<dbReference type="PANTHER" id="PTHR10846:SF8">
    <property type="entry name" value="INNER MEMBRANE PROTEIN YRBG"/>
    <property type="match status" value="1"/>
</dbReference>
<dbReference type="Proteomes" id="UP000323392">
    <property type="component" value="Unassembled WGS sequence"/>
</dbReference>
<dbReference type="EMBL" id="FRBG01000009">
    <property type="protein sequence ID" value="SHL01945.1"/>
    <property type="molecule type" value="Genomic_DNA"/>
</dbReference>
<dbReference type="GO" id="GO:0005262">
    <property type="term" value="F:calcium channel activity"/>
    <property type="evidence" value="ECO:0007669"/>
    <property type="project" value="TreeGrafter"/>
</dbReference>
<proteinExistence type="predicted"/>
<evidence type="ECO:0000256" key="5">
    <source>
        <dbReference type="SAM" id="Phobius"/>
    </source>
</evidence>
<organism evidence="7 9">
    <name type="scientific">Alkalithermobacter thermoalcaliphilus JW-YL-7 = DSM 7308</name>
    <dbReference type="NCBI Taxonomy" id="1121328"/>
    <lineage>
        <taxon>Bacteria</taxon>
        <taxon>Bacillati</taxon>
        <taxon>Bacillota</taxon>
        <taxon>Clostridia</taxon>
        <taxon>Peptostreptococcales</taxon>
        <taxon>Tepidibacteraceae</taxon>
        <taxon>Alkalithermobacter</taxon>
    </lineage>
</organism>
<feature type="transmembrane region" description="Helical" evidence="5">
    <location>
        <begin position="289"/>
        <end position="307"/>
    </location>
</feature>
<evidence type="ECO:0000256" key="2">
    <source>
        <dbReference type="ARBA" id="ARBA00022692"/>
    </source>
</evidence>
<feature type="transmembrane region" description="Helical" evidence="5">
    <location>
        <begin position="255"/>
        <end position="277"/>
    </location>
</feature>
<evidence type="ECO:0000313" key="10">
    <source>
        <dbReference type="Proteomes" id="UP000323392"/>
    </source>
</evidence>
<feature type="transmembrane region" description="Helical" evidence="5">
    <location>
        <begin position="319"/>
        <end position="339"/>
    </location>
</feature>
<dbReference type="GO" id="GO:0008273">
    <property type="term" value="F:calcium, potassium:sodium antiporter activity"/>
    <property type="evidence" value="ECO:0007669"/>
    <property type="project" value="TreeGrafter"/>
</dbReference>
<evidence type="ECO:0000313" key="8">
    <source>
        <dbReference type="EMBL" id="SHL01945.1"/>
    </source>
</evidence>
<dbReference type="Proteomes" id="UP000092605">
    <property type="component" value="Unassembled WGS sequence"/>
</dbReference>
<dbReference type="RefSeq" id="WP_331721896.1">
    <property type="nucleotide sequence ID" value="NZ_FRBG01000009.1"/>
</dbReference>
<evidence type="ECO:0000256" key="3">
    <source>
        <dbReference type="ARBA" id="ARBA00022989"/>
    </source>
</evidence>
<keyword evidence="2 5" id="KW-0812">Transmembrane</keyword>
<feature type="transmembrane region" description="Helical" evidence="5">
    <location>
        <begin position="7"/>
        <end position="26"/>
    </location>
</feature>